<name>A0ABR3BEV8_PHYBL</name>
<dbReference type="EMBL" id="JBCLYO010000001">
    <property type="protein sequence ID" value="KAL0097407.1"/>
    <property type="molecule type" value="Genomic_DNA"/>
</dbReference>
<accession>A0ABR3BEV8</accession>
<evidence type="ECO:0000313" key="2">
    <source>
        <dbReference type="Proteomes" id="UP001448207"/>
    </source>
</evidence>
<keyword evidence="2" id="KW-1185">Reference proteome</keyword>
<dbReference type="Proteomes" id="UP001448207">
    <property type="component" value="Unassembled WGS sequence"/>
</dbReference>
<gene>
    <name evidence="1" type="ORF">J3Q64DRAFT_1713229</name>
</gene>
<evidence type="ECO:0000313" key="1">
    <source>
        <dbReference type="EMBL" id="KAL0097407.1"/>
    </source>
</evidence>
<reference evidence="1 2" key="1">
    <citation type="submission" date="2024-04" db="EMBL/GenBank/DDBJ databases">
        <title>Symmetric and asymmetric DNA N6-adenine methylation regulates different biological responses in Mucorales.</title>
        <authorList>
            <consortium name="Lawrence Berkeley National Laboratory"/>
            <person name="Lax C."/>
            <person name="Mondo S.J."/>
            <person name="Osorio-Concepcion M."/>
            <person name="Muszewska A."/>
            <person name="Corrochano-Luque M."/>
            <person name="Gutierrez G."/>
            <person name="Riley R."/>
            <person name="Lipzen A."/>
            <person name="Guo J."/>
            <person name="Hundley H."/>
            <person name="Amirebrahimi M."/>
            <person name="Ng V."/>
            <person name="Lorenzo-Gutierrez D."/>
            <person name="Binder U."/>
            <person name="Yang J."/>
            <person name="Song Y."/>
            <person name="Canovas D."/>
            <person name="Navarro E."/>
            <person name="Freitag M."/>
            <person name="Gabaldon T."/>
            <person name="Grigoriev I.V."/>
            <person name="Corrochano L.M."/>
            <person name="Nicolas F.E."/>
            <person name="Garre V."/>
        </authorList>
    </citation>
    <scope>NUCLEOTIDE SEQUENCE [LARGE SCALE GENOMIC DNA]</scope>
    <source>
        <strain evidence="1 2">L51</strain>
    </source>
</reference>
<comment type="caution">
    <text evidence="1">The sequence shown here is derived from an EMBL/GenBank/DDBJ whole genome shotgun (WGS) entry which is preliminary data.</text>
</comment>
<evidence type="ECO:0008006" key="3">
    <source>
        <dbReference type="Google" id="ProtNLM"/>
    </source>
</evidence>
<organism evidence="1 2">
    <name type="scientific">Phycomyces blakesleeanus</name>
    <dbReference type="NCBI Taxonomy" id="4837"/>
    <lineage>
        <taxon>Eukaryota</taxon>
        <taxon>Fungi</taxon>
        <taxon>Fungi incertae sedis</taxon>
        <taxon>Mucoromycota</taxon>
        <taxon>Mucoromycotina</taxon>
        <taxon>Mucoromycetes</taxon>
        <taxon>Mucorales</taxon>
        <taxon>Phycomycetaceae</taxon>
        <taxon>Phycomyces</taxon>
    </lineage>
</organism>
<sequence>MNPISSALILVVIEPLLESNSFNATLVSTNPAQIRSPHHPRHLFRQNHYPYHHHPHTHNHTHGPIQIQIQIQIAIRM</sequence>
<protein>
    <recommendedName>
        <fullName evidence="3">Secreted protein</fullName>
    </recommendedName>
</protein>
<proteinExistence type="predicted"/>